<gene>
    <name evidence="1" type="ORF">AVDCRST_MAG43-1344</name>
</gene>
<dbReference type="EMBL" id="CADCWI010000069">
    <property type="protein sequence ID" value="CAA9554463.1"/>
    <property type="molecule type" value="Genomic_DNA"/>
</dbReference>
<reference evidence="1" key="1">
    <citation type="submission" date="2020-02" db="EMBL/GenBank/DDBJ databases">
        <authorList>
            <person name="Meier V. D."/>
        </authorList>
    </citation>
    <scope>NUCLEOTIDE SEQUENCE</scope>
    <source>
        <strain evidence="1">AVDCRST_MAG43</strain>
    </source>
</reference>
<protein>
    <submittedName>
        <fullName evidence="1">Uncharacterized protein</fullName>
    </submittedName>
</protein>
<accession>A0A6J4UM10</accession>
<sequence>MNGPLPVKGDGATIKGPHSLDHCVIVYERMQPLKCSALALGSSIRCADLVGVIPVVTRDNAV</sequence>
<dbReference type="AlphaFoldDB" id="A0A6J4UM10"/>
<proteinExistence type="predicted"/>
<organism evidence="1">
    <name type="scientific">uncultured Thermomicrobiales bacterium</name>
    <dbReference type="NCBI Taxonomy" id="1645740"/>
    <lineage>
        <taxon>Bacteria</taxon>
        <taxon>Pseudomonadati</taxon>
        <taxon>Thermomicrobiota</taxon>
        <taxon>Thermomicrobia</taxon>
        <taxon>Thermomicrobiales</taxon>
        <taxon>environmental samples</taxon>
    </lineage>
</organism>
<name>A0A6J4UM10_9BACT</name>
<evidence type="ECO:0000313" key="1">
    <source>
        <dbReference type="EMBL" id="CAA9554463.1"/>
    </source>
</evidence>